<evidence type="ECO:0000313" key="6">
    <source>
        <dbReference type="EMBL" id="PVD24854.1"/>
    </source>
</evidence>
<gene>
    <name evidence="6" type="ORF">C0Q70_15341</name>
</gene>
<dbReference type="GO" id="GO:0017017">
    <property type="term" value="F:MAP kinase tyrosine/serine/threonine phosphatase activity"/>
    <property type="evidence" value="ECO:0007669"/>
    <property type="project" value="InterPro"/>
</dbReference>
<name>A0A2T7NUM3_POMCA</name>
<keyword evidence="3" id="KW-0378">Hydrolase</keyword>
<feature type="domain" description="Rhodanese" evidence="5">
    <location>
        <begin position="29"/>
        <end position="145"/>
    </location>
</feature>
<dbReference type="InterPro" id="IPR029021">
    <property type="entry name" value="Prot-tyrosine_phosphatase-like"/>
</dbReference>
<dbReference type="InterPro" id="IPR020422">
    <property type="entry name" value="TYR_PHOSPHATASE_DUAL_dom"/>
</dbReference>
<keyword evidence="4" id="KW-0904">Protein phosphatase</keyword>
<dbReference type="InterPro" id="IPR008343">
    <property type="entry name" value="MKP"/>
</dbReference>
<dbReference type="GO" id="GO:0005829">
    <property type="term" value="C:cytosol"/>
    <property type="evidence" value="ECO:0007669"/>
    <property type="project" value="TreeGrafter"/>
</dbReference>
<dbReference type="EC" id="3.1.3.48" evidence="2"/>
<keyword evidence="7" id="KW-1185">Reference proteome</keyword>
<dbReference type="SUPFAM" id="SSF52799">
    <property type="entry name" value="(Phosphotyrosine protein) phosphatases II"/>
    <property type="match status" value="1"/>
</dbReference>
<reference evidence="6 7" key="1">
    <citation type="submission" date="2018-04" db="EMBL/GenBank/DDBJ databases">
        <title>The genome of golden apple snail Pomacea canaliculata provides insight into stress tolerance and invasive adaptation.</title>
        <authorList>
            <person name="Liu C."/>
            <person name="Liu B."/>
            <person name="Ren Y."/>
            <person name="Zhang Y."/>
            <person name="Wang H."/>
            <person name="Li S."/>
            <person name="Jiang F."/>
            <person name="Yin L."/>
            <person name="Zhang G."/>
            <person name="Qian W."/>
            <person name="Fan W."/>
        </authorList>
    </citation>
    <scope>NUCLEOTIDE SEQUENCE [LARGE SCALE GENOMIC DNA]</scope>
    <source>
        <strain evidence="6">SZHN2017</strain>
        <tissue evidence="6">Muscle</tissue>
    </source>
</reference>
<evidence type="ECO:0000259" key="5">
    <source>
        <dbReference type="PROSITE" id="PS50206"/>
    </source>
</evidence>
<dbReference type="GO" id="GO:0033550">
    <property type="term" value="F:MAP kinase tyrosine phosphatase activity"/>
    <property type="evidence" value="ECO:0007669"/>
    <property type="project" value="TreeGrafter"/>
</dbReference>
<dbReference type="GO" id="GO:0008330">
    <property type="term" value="F:protein tyrosine/threonine phosphatase activity"/>
    <property type="evidence" value="ECO:0007669"/>
    <property type="project" value="TreeGrafter"/>
</dbReference>
<dbReference type="Gene3D" id="3.90.190.10">
    <property type="entry name" value="Protein tyrosine phosphatase superfamily"/>
    <property type="match status" value="1"/>
</dbReference>
<dbReference type="PANTHER" id="PTHR10159:SF519">
    <property type="entry name" value="DUAL SPECIFICITY PROTEIN PHOSPHATASE MPK3"/>
    <property type="match status" value="1"/>
</dbReference>
<protein>
    <recommendedName>
        <fullName evidence="2">protein-tyrosine-phosphatase</fullName>
        <ecNumber evidence="2">3.1.3.48</ecNumber>
    </recommendedName>
</protein>
<evidence type="ECO:0000256" key="4">
    <source>
        <dbReference type="ARBA" id="ARBA00022912"/>
    </source>
</evidence>
<dbReference type="PANTHER" id="PTHR10159">
    <property type="entry name" value="DUAL SPECIFICITY PROTEIN PHOSPHATASE"/>
    <property type="match status" value="1"/>
</dbReference>
<dbReference type="InterPro" id="IPR001763">
    <property type="entry name" value="Rhodanese-like_dom"/>
</dbReference>
<dbReference type="FunFam" id="3.40.250.10:FF:000054">
    <property type="entry name" value="Dual specificity phosphatase 9"/>
    <property type="match status" value="1"/>
</dbReference>
<organism evidence="6 7">
    <name type="scientific">Pomacea canaliculata</name>
    <name type="common">Golden apple snail</name>
    <dbReference type="NCBI Taxonomy" id="400727"/>
    <lineage>
        <taxon>Eukaryota</taxon>
        <taxon>Metazoa</taxon>
        <taxon>Spiralia</taxon>
        <taxon>Lophotrochozoa</taxon>
        <taxon>Mollusca</taxon>
        <taxon>Gastropoda</taxon>
        <taxon>Caenogastropoda</taxon>
        <taxon>Architaenioglossa</taxon>
        <taxon>Ampullarioidea</taxon>
        <taxon>Ampullariidae</taxon>
        <taxon>Pomacea</taxon>
    </lineage>
</organism>
<dbReference type="GO" id="GO:0043409">
    <property type="term" value="P:negative regulation of MAPK cascade"/>
    <property type="evidence" value="ECO:0007669"/>
    <property type="project" value="TreeGrafter"/>
</dbReference>
<dbReference type="InterPro" id="IPR000340">
    <property type="entry name" value="Dual-sp_phosphatase_cat-dom"/>
</dbReference>
<dbReference type="PRINTS" id="PR01764">
    <property type="entry name" value="MAPKPHPHTASE"/>
</dbReference>
<proteinExistence type="inferred from homology"/>
<accession>A0A2T7NUM3</accession>
<evidence type="ECO:0000256" key="1">
    <source>
        <dbReference type="ARBA" id="ARBA00008601"/>
    </source>
</evidence>
<dbReference type="Gene3D" id="3.40.250.10">
    <property type="entry name" value="Rhodanese-like domain"/>
    <property type="match status" value="1"/>
</dbReference>
<dbReference type="PROSITE" id="PS50206">
    <property type="entry name" value="RHODANESE_3"/>
    <property type="match status" value="1"/>
</dbReference>
<evidence type="ECO:0000256" key="2">
    <source>
        <dbReference type="ARBA" id="ARBA00013064"/>
    </source>
</evidence>
<comment type="similarity">
    <text evidence="1">Belongs to the protein-tyrosine phosphatase family. Non-receptor class dual specificity subfamily.</text>
</comment>
<dbReference type="SUPFAM" id="SSF52821">
    <property type="entry name" value="Rhodanese/Cell cycle control phosphatase"/>
    <property type="match status" value="1"/>
</dbReference>
<dbReference type="Pfam" id="PF00581">
    <property type="entry name" value="Rhodanese"/>
    <property type="match status" value="1"/>
</dbReference>
<dbReference type="CDD" id="cd01446">
    <property type="entry name" value="DSP_MapKP"/>
    <property type="match status" value="1"/>
</dbReference>
<dbReference type="OrthoDB" id="165342at2759"/>
<dbReference type="EMBL" id="PZQS01000009">
    <property type="protein sequence ID" value="PVD24854.1"/>
    <property type="molecule type" value="Genomic_DNA"/>
</dbReference>
<comment type="caution">
    <text evidence="6">The sequence shown here is derived from an EMBL/GenBank/DDBJ whole genome shotgun (WGS) entry which is preliminary data.</text>
</comment>
<evidence type="ECO:0000256" key="3">
    <source>
        <dbReference type="ARBA" id="ARBA00022801"/>
    </source>
</evidence>
<dbReference type="Pfam" id="PF00782">
    <property type="entry name" value="DSPc"/>
    <property type="match status" value="1"/>
</dbReference>
<dbReference type="InterPro" id="IPR036873">
    <property type="entry name" value="Rhodanese-like_dom_sf"/>
</dbReference>
<dbReference type="SMART" id="SM00450">
    <property type="entry name" value="RHOD"/>
    <property type="match status" value="1"/>
</dbReference>
<dbReference type="AlphaFoldDB" id="A0A2T7NUM3"/>
<evidence type="ECO:0000313" key="7">
    <source>
        <dbReference type="Proteomes" id="UP000245119"/>
    </source>
</evidence>
<dbReference type="Proteomes" id="UP000245119">
    <property type="component" value="Linkage Group LG9"/>
</dbReference>
<dbReference type="SMART" id="SM00195">
    <property type="entry name" value="DSPc"/>
    <property type="match status" value="1"/>
</dbReference>
<dbReference type="STRING" id="400727.A0A2T7NUM3"/>
<sequence length="375" mass="41269">MPSRESVSIMSCDTTDCCSPERLRDEVRNNGKVILLDCRPQVDFCRAHIRGAINVTLPTLMIKRLKRGSLNVTSVIQNNEAKERFTKLCKSHVIVLYDDCSTDLNANPSSVLTLLVKKLRQDDYKVSFLIGGFSTFEERFPEYCQSEGVTDNTILGLCNLRISEDSAYASSESSGGELENTPHMSPFPVEVLPYLYLGNAKNSADLNQLKKNGIHYILNVTPNVPNMFEEDGNFKYLQIPISDHWSQNLSSFFPDAIAFIGGCLTYVGLIPQNPAQIEKITFLYTGYSCSISSSVGDKVMEKVGVLVLSRAFPVSYSSLLPSDAEWLGTGAAHASPFLLFKNTPPAIPLVKFPLPRPKSSPLSVHTSNLRAAAGA</sequence>